<reference evidence="3" key="1">
    <citation type="submission" date="2021-01" db="EMBL/GenBank/DDBJ databases">
        <authorList>
            <person name="Corre E."/>
            <person name="Pelletier E."/>
            <person name="Niang G."/>
            <person name="Scheremetjew M."/>
            <person name="Finn R."/>
            <person name="Kale V."/>
            <person name="Holt S."/>
            <person name="Cochrane G."/>
            <person name="Meng A."/>
            <person name="Brown T."/>
            <person name="Cohen L."/>
        </authorList>
    </citation>
    <scope>NUCLEOTIDE SEQUENCE</scope>
    <source>
        <strain evidence="3">CCMP3105</strain>
    </source>
</reference>
<keyword evidence="1" id="KW-0732">Signal</keyword>
<feature type="domain" description="Putative auto-transporter adhesin head GIN" evidence="2">
    <location>
        <begin position="44"/>
        <end position="243"/>
    </location>
</feature>
<protein>
    <recommendedName>
        <fullName evidence="2">Putative auto-transporter adhesin head GIN domain-containing protein</fullName>
    </recommendedName>
</protein>
<feature type="chain" id="PRO_5030856765" description="Putative auto-transporter adhesin head GIN domain-containing protein" evidence="1">
    <location>
        <begin position="26"/>
        <end position="325"/>
    </location>
</feature>
<evidence type="ECO:0000313" key="3">
    <source>
        <dbReference type="EMBL" id="CAE4582384.1"/>
    </source>
</evidence>
<dbReference type="Gene3D" id="2.160.20.120">
    <property type="match status" value="1"/>
</dbReference>
<evidence type="ECO:0000256" key="1">
    <source>
        <dbReference type="SAM" id="SignalP"/>
    </source>
</evidence>
<dbReference type="Pfam" id="PF10988">
    <property type="entry name" value="DUF2807"/>
    <property type="match status" value="1"/>
</dbReference>
<organism evidence="3">
    <name type="scientific">Alexandrium monilatum</name>
    <dbReference type="NCBI Taxonomy" id="311494"/>
    <lineage>
        <taxon>Eukaryota</taxon>
        <taxon>Sar</taxon>
        <taxon>Alveolata</taxon>
        <taxon>Dinophyceae</taxon>
        <taxon>Gonyaulacales</taxon>
        <taxon>Pyrocystaceae</taxon>
        <taxon>Alexandrium</taxon>
    </lineage>
</organism>
<feature type="signal peptide" evidence="1">
    <location>
        <begin position="1"/>
        <end position="25"/>
    </location>
</feature>
<evidence type="ECO:0000259" key="2">
    <source>
        <dbReference type="Pfam" id="PF10988"/>
    </source>
</evidence>
<proteinExistence type="predicted"/>
<name>A0A7S4QFU5_9DINO</name>
<sequence length="325" mass="32696">MVHTSTSGRRLAAAGLIAFAAFVGAARCPAGSGETVQGRHVGTFHSLSVSRGVYTEAKLDSWPEVNVFAYANVADNILTEVLDGELSVTAREGTCVAETTVQMSTLLPLTSVTATGDGSLVVEAVRRDVRAIGGSRILVGSLNGSVDAILRASGHGSSVRVGQLTLDGALRLLVEGEADVSVVEGHASAVHILANGSASVDLSGLVAERVQVVADGASIVLPSAAVVTGSCSGSGQLVVKGRPEVSVTKTGSCRVVRGGRRLAIAKRANATTAETPAVTEVVTAMETTAVEAMTAPSAAQPRGGVALALAATAACWLACFGRGAP</sequence>
<gene>
    <name evidence="3" type="ORF">AMON00008_LOCUS19797</name>
</gene>
<accession>A0A7S4QFU5</accession>
<dbReference type="InterPro" id="IPR021255">
    <property type="entry name" value="DUF2807"/>
</dbReference>
<dbReference type="AlphaFoldDB" id="A0A7S4QFU5"/>
<dbReference type="EMBL" id="HBNR01029071">
    <property type="protein sequence ID" value="CAE4582384.1"/>
    <property type="molecule type" value="Transcribed_RNA"/>
</dbReference>